<evidence type="ECO:0000259" key="1">
    <source>
        <dbReference type="PROSITE" id="PS51186"/>
    </source>
</evidence>
<gene>
    <name evidence="2" type="ORF">JYA64_16545</name>
</gene>
<accession>A0ABS2ZFE7</accession>
<dbReference type="CDD" id="cd04301">
    <property type="entry name" value="NAT_SF"/>
    <property type="match status" value="1"/>
</dbReference>
<evidence type="ECO:0000313" key="2">
    <source>
        <dbReference type="EMBL" id="MBN3546918.1"/>
    </source>
</evidence>
<feature type="domain" description="N-acetyltransferase" evidence="1">
    <location>
        <begin position="7"/>
        <end position="162"/>
    </location>
</feature>
<dbReference type="SUPFAM" id="SSF55729">
    <property type="entry name" value="Acyl-CoA N-acyltransferases (Nat)"/>
    <property type="match status" value="1"/>
</dbReference>
<keyword evidence="3" id="KW-1185">Reference proteome</keyword>
<organism evidence="2 3">
    <name type="scientific">Fictibacillus barbaricus</name>
    <dbReference type="NCBI Taxonomy" id="182136"/>
    <lineage>
        <taxon>Bacteria</taxon>
        <taxon>Bacillati</taxon>
        <taxon>Bacillota</taxon>
        <taxon>Bacilli</taxon>
        <taxon>Bacillales</taxon>
        <taxon>Fictibacillaceae</taxon>
        <taxon>Fictibacillus</taxon>
    </lineage>
</organism>
<dbReference type="RefSeq" id="WP_188401208.1">
    <property type="nucleotide sequence ID" value="NZ_BMCE01000001.1"/>
</dbReference>
<dbReference type="PROSITE" id="PS51186">
    <property type="entry name" value="GNAT"/>
    <property type="match status" value="1"/>
</dbReference>
<proteinExistence type="predicted"/>
<dbReference type="EMBL" id="JAFHKS010000044">
    <property type="protein sequence ID" value="MBN3546918.1"/>
    <property type="molecule type" value="Genomic_DNA"/>
</dbReference>
<evidence type="ECO:0000313" key="3">
    <source>
        <dbReference type="Proteomes" id="UP001319060"/>
    </source>
</evidence>
<protein>
    <submittedName>
        <fullName evidence="2">GNAT family N-acetyltransferase</fullName>
    </submittedName>
</protein>
<dbReference type="Pfam" id="PF00583">
    <property type="entry name" value="Acetyltransf_1"/>
    <property type="match status" value="1"/>
</dbReference>
<comment type="caution">
    <text evidence="2">The sequence shown here is derived from an EMBL/GenBank/DDBJ whole genome shotgun (WGS) entry which is preliminary data.</text>
</comment>
<dbReference type="InterPro" id="IPR016181">
    <property type="entry name" value="Acyl_CoA_acyltransferase"/>
</dbReference>
<name>A0ABS2ZFE7_9BACL</name>
<dbReference type="InterPro" id="IPR000182">
    <property type="entry name" value="GNAT_dom"/>
</dbReference>
<sequence>MKTRPIPVIKKAELKDKETIKNLMQFYFYDFSEFVEAYVGNDGLFGVYSYLDNYWEEKERIPYLIEKDGKLAGFVLVREVQEENKLYWSISEFFIMKKFRLSGLGKYAAHQIFERHRGNWEVFQIEKNKPAQAFWRKVINEYTEGQFVERTKEGKIVQTFCS</sequence>
<reference evidence="2 3" key="1">
    <citation type="submission" date="2021-01" db="EMBL/GenBank/DDBJ databases">
        <title>Genome Sequencing of Type Strains.</title>
        <authorList>
            <person name="Lemaire J.F."/>
            <person name="Inderbitzin P."/>
            <person name="Collins S.B."/>
            <person name="Wespe N."/>
            <person name="Knight-Connoni V."/>
        </authorList>
    </citation>
    <scope>NUCLEOTIDE SEQUENCE [LARGE SCALE GENOMIC DNA]</scope>
    <source>
        <strain evidence="2 3">DSM 14730</strain>
    </source>
</reference>
<dbReference type="Gene3D" id="3.40.630.30">
    <property type="match status" value="1"/>
</dbReference>
<dbReference type="Proteomes" id="UP001319060">
    <property type="component" value="Unassembled WGS sequence"/>
</dbReference>